<proteinExistence type="inferred from homology"/>
<evidence type="ECO:0000256" key="5">
    <source>
        <dbReference type="RuleBase" id="RU003684"/>
    </source>
</evidence>
<dbReference type="GO" id="GO:0046872">
    <property type="term" value="F:metal ion binding"/>
    <property type="evidence" value="ECO:0007669"/>
    <property type="project" value="UniProtKB-KW"/>
</dbReference>
<feature type="binding site" evidence="4">
    <location>
        <position position="260"/>
    </location>
    <ligand>
        <name>Mn(2+)</name>
        <dbReference type="ChEBI" id="CHEBI:29035"/>
        <label>1</label>
    </ligand>
</feature>
<dbReference type="NCBIfam" id="TIGR01230">
    <property type="entry name" value="agmatinase"/>
    <property type="match status" value="1"/>
</dbReference>
<dbReference type="InterPro" id="IPR023696">
    <property type="entry name" value="Ureohydrolase_dom_sf"/>
</dbReference>
<evidence type="ECO:0000313" key="7">
    <source>
        <dbReference type="Proteomes" id="UP000589516"/>
    </source>
</evidence>
<dbReference type="PANTHER" id="PTHR11358:SF26">
    <property type="entry name" value="GUANIDINO ACID HYDROLASE, MITOCHONDRIAL"/>
    <property type="match status" value="1"/>
</dbReference>
<dbReference type="PIRSF" id="PIRSF036979">
    <property type="entry name" value="Arginase"/>
    <property type="match status" value="1"/>
</dbReference>
<feature type="binding site" evidence="4">
    <location>
        <position position="177"/>
    </location>
    <ligand>
        <name>Mn(2+)</name>
        <dbReference type="ChEBI" id="CHEBI:29035"/>
        <label>1</label>
    </ligand>
</feature>
<dbReference type="GO" id="GO:0008783">
    <property type="term" value="F:agmatinase activity"/>
    <property type="evidence" value="ECO:0007669"/>
    <property type="project" value="UniProtKB-EC"/>
</dbReference>
<dbReference type="EMBL" id="DUAV01000002">
    <property type="protein sequence ID" value="HIG62938.1"/>
    <property type="molecule type" value="Genomic_DNA"/>
</dbReference>
<evidence type="ECO:0000313" key="6">
    <source>
        <dbReference type="EMBL" id="HIG62938.1"/>
    </source>
</evidence>
<accession>A0A7C7ZCS2</accession>
<gene>
    <name evidence="6" type="primary">speB</name>
    <name evidence="6" type="ORF">EYQ16_00205</name>
</gene>
<dbReference type="Pfam" id="PF00491">
    <property type="entry name" value="Arginase"/>
    <property type="match status" value="1"/>
</dbReference>
<feature type="binding site" evidence="4">
    <location>
        <position position="175"/>
    </location>
    <ligand>
        <name>Mn(2+)</name>
        <dbReference type="ChEBI" id="CHEBI:29035"/>
        <label>1</label>
    </ligand>
</feature>
<evidence type="ECO:0000256" key="4">
    <source>
        <dbReference type="PIRSR" id="PIRSR036979-1"/>
    </source>
</evidence>
<dbReference type="InterPro" id="IPR005925">
    <property type="entry name" value="Agmatinase-rel"/>
</dbReference>
<keyword evidence="3 5" id="KW-0378">Hydrolase</keyword>
<evidence type="ECO:0000256" key="1">
    <source>
        <dbReference type="ARBA" id="ARBA00009227"/>
    </source>
</evidence>
<dbReference type="AlphaFoldDB" id="A0A7C7ZCS2"/>
<reference evidence="7" key="1">
    <citation type="journal article" date="2019" name="bioRxiv">
        <title>Genome diversification in globally distributed novel marine Proteobacteria is linked to environmental adaptation.</title>
        <authorList>
            <person name="Zhou Z."/>
            <person name="Tran P.Q."/>
            <person name="Kieft K."/>
            <person name="Anantharaman K."/>
        </authorList>
    </citation>
    <scope>NUCLEOTIDE SEQUENCE [LARGE SCALE GENOMIC DNA]</scope>
</reference>
<comment type="cofactor">
    <cofactor evidence="4">
        <name>Mn(2+)</name>
        <dbReference type="ChEBI" id="CHEBI:29035"/>
    </cofactor>
    <text evidence="4">Binds 2 manganese ions per subunit.</text>
</comment>
<sequence length="336" mass="36715">MLRCNSWIWRPGRHLPSQWPTSLRSSRAASSPAVKSASCRRWGGGWSRVPEFFADAEAAFDDARFVIWGYPFDGTACFRKGTADGPEAIRFHSHNFESWLNELGLDLRDIPAHDWGDVEAVADQAANNSAIEEIVGRIGAAGKFPVGLGGEHSLTPPAVAALKRHYPELGVVILDAHLDYRDGYQGAKWSHAATTRRVSEIVGPERVRSLGIRSLSREELHAAREDGLHYVETGWTELREHLSDLVEALDGPLYLSLDMDVIDPAFAPGVGTPEPFGMTPYEVLQVLNFLSDRLVGFDCVETCPPADNGNTAALAARLVRHTIGAVAKAQPRDGAD</sequence>
<evidence type="ECO:0000256" key="2">
    <source>
        <dbReference type="ARBA" id="ARBA00022723"/>
    </source>
</evidence>
<dbReference type="Gene3D" id="3.40.800.10">
    <property type="entry name" value="Ureohydrolase domain"/>
    <property type="match status" value="1"/>
</dbReference>
<keyword evidence="4" id="KW-0464">Manganese</keyword>
<evidence type="ECO:0000256" key="3">
    <source>
        <dbReference type="ARBA" id="ARBA00022801"/>
    </source>
</evidence>
<comment type="similarity">
    <text evidence="1">Belongs to the arginase family. Agmatinase subfamily.</text>
</comment>
<dbReference type="EC" id="3.5.3.11" evidence="6"/>
<feature type="binding site" evidence="4">
    <location>
        <position position="152"/>
    </location>
    <ligand>
        <name>Mn(2+)</name>
        <dbReference type="ChEBI" id="CHEBI:29035"/>
        <label>1</label>
    </ligand>
</feature>
<comment type="caution">
    <text evidence="6">The sequence shown here is derived from an EMBL/GenBank/DDBJ whole genome shotgun (WGS) entry which is preliminary data.</text>
</comment>
<protein>
    <submittedName>
        <fullName evidence="6">Agmatinase</fullName>
        <ecNumber evidence="6">3.5.3.11</ecNumber>
    </submittedName>
</protein>
<dbReference type="InterPro" id="IPR006035">
    <property type="entry name" value="Ureohydrolase"/>
</dbReference>
<dbReference type="PROSITE" id="PS51409">
    <property type="entry name" value="ARGINASE_2"/>
    <property type="match status" value="1"/>
</dbReference>
<organism evidence="6 7">
    <name type="scientific">Marine Group III euryarchaeote</name>
    <dbReference type="NCBI Taxonomy" id="2173149"/>
    <lineage>
        <taxon>Archaea</taxon>
        <taxon>Methanobacteriati</taxon>
        <taxon>Thermoplasmatota</taxon>
        <taxon>Thermoplasmata</taxon>
        <taxon>Candidatus Thermoprofundales</taxon>
    </lineage>
</organism>
<feature type="binding site" evidence="4">
    <location>
        <position position="179"/>
    </location>
    <ligand>
        <name>Mn(2+)</name>
        <dbReference type="ChEBI" id="CHEBI:29035"/>
        <label>1</label>
    </ligand>
</feature>
<dbReference type="Proteomes" id="UP000589516">
    <property type="component" value="Unassembled WGS sequence"/>
</dbReference>
<name>A0A7C7ZCS2_9ARCH</name>
<dbReference type="SUPFAM" id="SSF52768">
    <property type="entry name" value="Arginase/deacetylase"/>
    <property type="match status" value="1"/>
</dbReference>
<dbReference type="PANTHER" id="PTHR11358">
    <property type="entry name" value="ARGINASE/AGMATINASE"/>
    <property type="match status" value="1"/>
</dbReference>
<keyword evidence="2 4" id="KW-0479">Metal-binding</keyword>
<dbReference type="InterPro" id="IPR020855">
    <property type="entry name" value="Ureohydrolase_Mn_BS"/>
</dbReference>
<feature type="binding site" evidence="4">
    <location>
        <position position="258"/>
    </location>
    <ligand>
        <name>Mn(2+)</name>
        <dbReference type="ChEBI" id="CHEBI:29035"/>
        <label>1</label>
    </ligand>
</feature>
<dbReference type="CDD" id="cd11593">
    <property type="entry name" value="Agmatinase-like_2"/>
    <property type="match status" value="1"/>
</dbReference>
<dbReference type="PROSITE" id="PS01053">
    <property type="entry name" value="ARGINASE_1"/>
    <property type="match status" value="1"/>
</dbReference>
<dbReference type="GO" id="GO:0033389">
    <property type="term" value="P:putrescine biosynthetic process from arginine, via agmatine"/>
    <property type="evidence" value="ECO:0007669"/>
    <property type="project" value="TreeGrafter"/>
</dbReference>